<evidence type="ECO:0000313" key="13">
    <source>
        <dbReference type="EMBL" id="OYO14566.1"/>
    </source>
</evidence>
<dbReference type="Proteomes" id="UP000215896">
    <property type="component" value="Unassembled WGS sequence"/>
</dbReference>
<dbReference type="GO" id="GO:0000155">
    <property type="term" value="F:phosphorelay sensor kinase activity"/>
    <property type="evidence" value="ECO:0007669"/>
    <property type="project" value="InterPro"/>
</dbReference>
<evidence type="ECO:0000259" key="10">
    <source>
        <dbReference type="Pfam" id="PF02518"/>
    </source>
</evidence>
<comment type="caution">
    <text evidence="13">The sequence shown here is derived from an EMBL/GenBank/DDBJ whole genome shotgun (WGS) entry which is preliminary data.</text>
</comment>
<evidence type="ECO:0000256" key="3">
    <source>
        <dbReference type="ARBA" id="ARBA00022553"/>
    </source>
</evidence>
<dbReference type="InterPro" id="IPR003594">
    <property type="entry name" value="HATPase_dom"/>
</dbReference>
<feature type="domain" description="Histidine kinase/HSP90-like ATPase" evidence="10">
    <location>
        <begin position="310"/>
        <end position="403"/>
    </location>
</feature>
<keyword evidence="14" id="KW-1185">Reference proteome</keyword>
<evidence type="ECO:0000259" key="11">
    <source>
        <dbReference type="Pfam" id="PF07730"/>
    </source>
</evidence>
<evidence type="ECO:0000256" key="2">
    <source>
        <dbReference type="ARBA" id="ARBA00012438"/>
    </source>
</evidence>
<evidence type="ECO:0000256" key="6">
    <source>
        <dbReference type="ARBA" id="ARBA00022777"/>
    </source>
</evidence>
<evidence type="ECO:0000313" key="14">
    <source>
        <dbReference type="Proteomes" id="UP000215896"/>
    </source>
</evidence>
<evidence type="ECO:0000256" key="4">
    <source>
        <dbReference type="ARBA" id="ARBA00022679"/>
    </source>
</evidence>
<evidence type="ECO:0000256" key="9">
    <source>
        <dbReference type="SAM" id="Phobius"/>
    </source>
</evidence>
<feature type="domain" description="Signal transduction histidine kinase subgroup 3 dimerisation and phosphoacceptor" evidence="11">
    <location>
        <begin position="192"/>
        <end position="263"/>
    </location>
</feature>
<dbReference type="GO" id="GO:0005524">
    <property type="term" value="F:ATP binding"/>
    <property type="evidence" value="ECO:0007669"/>
    <property type="project" value="UniProtKB-KW"/>
</dbReference>
<feature type="transmembrane region" description="Helical" evidence="9">
    <location>
        <begin position="136"/>
        <end position="160"/>
    </location>
</feature>
<dbReference type="EMBL" id="NMVO01000012">
    <property type="protein sequence ID" value="OYO14566.1"/>
    <property type="molecule type" value="Genomic_DNA"/>
</dbReference>
<evidence type="ECO:0000256" key="8">
    <source>
        <dbReference type="ARBA" id="ARBA00023012"/>
    </source>
</evidence>
<keyword evidence="6 13" id="KW-0418">Kinase</keyword>
<evidence type="ECO:0000259" key="12">
    <source>
        <dbReference type="Pfam" id="PF23539"/>
    </source>
</evidence>
<dbReference type="InterPro" id="IPR036890">
    <property type="entry name" value="HATPase_C_sf"/>
</dbReference>
<name>A0A255GJ53_9ACTN</name>
<dbReference type="SUPFAM" id="SSF55874">
    <property type="entry name" value="ATPase domain of HSP90 chaperone/DNA topoisomerase II/histidine kinase"/>
    <property type="match status" value="1"/>
</dbReference>
<keyword evidence="9" id="KW-1133">Transmembrane helix</keyword>
<dbReference type="Pfam" id="PF23539">
    <property type="entry name" value="DUF7134"/>
    <property type="match status" value="1"/>
</dbReference>
<evidence type="ECO:0000256" key="5">
    <source>
        <dbReference type="ARBA" id="ARBA00022741"/>
    </source>
</evidence>
<dbReference type="InterPro" id="IPR011712">
    <property type="entry name" value="Sig_transdc_His_kin_sub3_dim/P"/>
</dbReference>
<dbReference type="InterPro" id="IPR055558">
    <property type="entry name" value="DUF7134"/>
</dbReference>
<dbReference type="AlphaFoldDB" id="A0A255GJ53"/>
<dbReference type="Pfam" id="PF02518">
    <property type="entry name" value="HATPase_c"/>
    <property type="match status" value="1"/>
</dbReference>
<dbReference type="RefSeq" id="WP_094360775.1">
    <property type="nucleotide sequence ID" value="NZ_NMVK01000037.1"/>
</dbReference>
<dbReference type="PANTHER" id="PTHR24421">
    <property type="entry name" value="NITRATE/NITRITE SENSOR PROTEIN NARX-RELATED"/>
    <property type="match status" value="1"/>
</dbReference>
<accession>A0A4R6LXS4</accession>
<dbReference type="Gene3D" id="3.30.565.10">
    <property type="entry name" value="Histidine kinase-like ATPase, C-terminal domain"/>
    <property type="match status" value="1"/>
</dbReference>
<accession>A0A255GJ53</accession>
<feature type="domain" description="DUF7134" evidence="12">
    <location>
        <begin position="7"/>
        <end position="162"/>
    </location>
</feature>
<keyword evidence="5" id="KW-0547">Nucleotide-binding</keyword>
<dbReference type="InterPro" id="IPR050482">
    <property type="entry name" value="Sensor_HK_TwoCompSys"/>
</dbReference>
<dbReference type="CDD" id="cd16917">
    <property type="entry name" value="HATPase_UhpB-NarQ-NarX-like"/>
    <property type="match status" value="1"/>
</dbReference>
<sequence>MSISAIHDWGVRHRWVVDLGWALLAAPVFLVSAIAIDRGPTPGIWYALWGLLFALPIVFRRIRPDLAAGLAVVPHVIQLIISNEPQFGNAVVPIVLHSVAARSTLRWARVWLAVALLGAVAAAVDWSRGIPGAEAWIVRAVIFGSAAALALVGWFAGLLARAQIRSHQALRERTEALEREREQGIRLAASEERSRIAREMHDLVAHSLSVVVVQTDGAHYLVTSDADPQTRLAAAERALTVIGDTARTALNDTRRLVGVLREPGRAELEPGARLDELPDLIASVRTAGLPVELTITGEPPAADQRDEAAELAAYRIVQEALTNVLRHAGPARAEVRLSHLKNALEVEILDDGTGSTPTQAEKPAIGGNGLVGMRERVAAFDGELETGNRPEGGYRVWARIELPRRKVGRDDG</sequence>
<feature type="transmembrane region" description="Helical" evidence="9">
    <location>
        <begin position="42"/>
        <end position="59"/>
    </location>
</feature>
<dbReference type="GO" id="GO:0046983">
    <property type="term" value="F:protein dimerization activity"/>
    <property type="evidence" value="ECO:0007669"/>
    <property type="project" value="InterPro"/>
</dbReference>
<organism evidence="13 14">
    <name type="scientific">Enemella evansiae</name>
    <dbReference type="NCBI Taxonomy" id="2016499"/>
    <lineage>
        <taxon>Bacteria</taxon>
        <taxon>Bacillati</taxon>
        <taxon>Actinomycetota</taxon>
        <taxon>Actinomycetes</taxon>
        <taxon>Propionibacteriales</taxon>
        <taxon>Propionibacteriaceae</taxon>
        <taxon>Enemella</taxon>
    </lineage>
</organism>
<proteinExistence type="predicted"/>
<feature type="transmembrane region" description="Helical" evidence="9">
    <location>
        <begin position="15"/>
        <end position="36"/>
    </location>
</feature>
<keyword evidence="7" id="KW-0067">ATP-binding</keyword>
<dbReference type="Gene3D" id="1.20.5.1930">
    <property type="match status" value="1"/>
</dbReference>
<keyword evidence="8" id="KW-0902">Two-component regulatory system</keyword>
<dbReference type="EC" id="2.7.13.3" evidence="2"/>
<gene>
    <name evidence="13" type="ORF">CGZ94_08250</name>
</gene>
<keyword evidence="9" id="KW-0812">Transmembrane</keyword>
<evidence type="ECO:0000256" key="7">
    <source>
        <dbReference type="ARBA" id="ARBA00022840"/>
    </source>
</evidence>
<evidence type="ECO:0000256" key="1">
    <source>
        <dbReference type="ARBA" id="ARBA00000085"/>
    </source>
</evidence>
<comment type="catalytic activity">
    <reaction evidence="1">
        <text>ATP + protein L-histidine = ADP + protein N-phospho-L-histidine.</text>
        <dbReference type="EC" id="2.7.13.3"/>
    </reaction>
</comment>
<feature type="transmembrane region" description="Helical" evidence="9">
    <location>
        <begin position="107"/>
        <end position="124"/>
    </location>
</feature>
<keyword evidence="4" id="KW-0808">Transferase</keyword>
<dbReference type="GO" id="GO:0016020">
    <property type="term" value="C:membrane"/>
    <property type="evidence" value="ECO:0007669"/>
    <property type="project" value="InterPro"/>
</dbReference>
<keyword evidence="3" id="KW-0597">Phosphoprotein</keyword>
<dbReference type="Pfam" id="PF07730">
    <property type="entry name" value="HisKA_3"/>
    <property type="match status" value="1"/>
</dbReference>
<dbReference type="PANTHER" id="PTHR24421:SF10">
    <property type="entry name" value="NITRATE_NITRITE SENSOR PROTEIN NARQ"/>
    <property type="match status" value="1"/>
</dbReference>
<reference evidence="13 14" key="1">
    <citation type="submission" date="2017-07" db="EMBL/GenBank/DDBJ databases">
        <title>Draft whole genome sequences of clinical Proprionibacteriaceae strains.</title>
        <authorList>
            <person name="Bernier A.-M."/>
            <person name="Bernard K."/>
            <person name="Domingo M.-C."/>
        </authorList>
    </citation>
    <scope>NUCLEOTIDE SEQUENCE [LARGE SCALE GENOMIC DNA]</scope>
    <source>
        <strain evidence="13 14">NML 030167</strain>
    </source>
</reference>
<dbReference type="OrthoDB" id="227596at2"/>
<protein>
    <recommendedName>
        <fullName evidence="2">histidine kinase</fullName>
        <ecNumber evidence="2">2.7.13.3</ecNumber>
    </recommendedName>
</protein>
<keyword evidence="9" id="KW-0472">Membrane</keyword>